<dbReference type="AlphaFoldDB" id="A0AAD9TDW4"/>
<evidence type="ECO:0000313" key="2">
    <source>
        <dbReference type="Proteomes" id="UP001280121"/>
    </source>
</evidence>
<gene>
    <name evidence="1" type="ORF">Ddye_028561</name>
</gene>
<protein>
    <submittedName>
        <fullName evidence="1">Uncharacterized protein</fullName>
    </submittedName>
</protein>
<evidence type="ECO:0000313" key="1">
    <source>
        <dbReference type="EMBL" id="KAK2633769.1"/>
    </source>
</evidence>
<accession>A0AAD9TDW4</accession>
<keyword evidence="2" id="KW-1185">Reference proteome</keyword>
<organism evidence="1 2">
    <name type="scientific">Dipteronia dyeriana</name>
    <dbReference type="NCBI Taxonomy" id="168575"/>
    <lineage>
        <taxon>Eukaryota</taxon>
        <taxon>Viridiplantae</taxon>
        <taxon>Streptophyta</taxon>
        <taxon>Embryophyta</taxon>
        <taxon>Tracheophyta</taxon>
        <taxon>Spermatophyta</taxon>
        <taxon>Magnoliopsida</taxon>
        <taxon>eudicotyledons</taxon>
        <taxon>Gunneridae</taxon>
        <taxon>Pentapetalae</taxon>
        <taxon>rosids</taxon>
        <taxon>malvids</taxon>
        <taxon>Sapindales</taxon>
        <taxon>Sapindaceae</taxon>
        <taxon>Hippocastanoideae</taxon>
        <taxon>Acereae</taxon>
        <taxon>Dipteronia</taxon>
    </lineage>
</organism>
<comment type="caution">
    <text evidence="1">The sequence shown here is derived from an EMBL/GenBank/DDBJ whole genome shotgun (WGS) entry which is preliminary data.</text>
</comment>
<name>A0AAD9TDW4_9ROSI</name>
<dbReference type="EMBL" id="JANJYI010000009">
    <property type="protein sequence ID" value="KAK2633769.1"/>
    <property type="molecule type" value="Genomic_DNA"/>
</dbReference>
<reference evidence="1" key="1">
    <citation type="journal article" date="2023" name="Plant J.">
        <title>Genome sequences and population genomics provide insights into the demographic history, inbreeding, and mutation load of two 'living fossil' tree species of Dipteronia.</title>
        <authorList>
            <person name="Feng Y."/>
            <person name="Comes H.P."/>
            <person name="Chen J."/>
            <person name="Zhu S."/>
            <person name="Lu R."/>
            <person name="Zhang X."/>
            <person name="Li P."/>
            <person name="Qiu J."/>
            <person name="Olsen K.M."/>
            <person name="Qiu Y."/>
        </authorList>
    </citation>
    <scope>NUCLEOTIDE SEQUENCE</scope>
    <source>
        <strain evidence="1">KIB01</strain>
    </source>
</reference>
<sequence length="112" mass="13026">MSRLAPEAGENMKDCLKRDHTEVVHTGVFNEKETLMNFWRNLCSGALPESFEEKHPETYKDAFTRAVMQVQKDEKYRLKRELEEAFSYKRKGGAPEFISALPTDPHSPKDMF</sequence>
<proteinExistence type="predicted"/>
<dbReference type="Proteomes" id="UP001280121">
    <property type="component" value="Unassembled WGS sequence"/>
</dbReference>